<dbReference type="FunFam" id="3.30.70.870:FF:000003">
    <property type="entry name" value="GTP-binding protein TypA"/>
    <property type="match status" value="1"/>
</dbReference>
<protein>
    <recommendedName>
        <fullName evidence="2">Elongation factor EFG domain-containing protein</fullName>
    </recommendedName>
</protein>
<evidence type="ECO:0000313" key="3">
    <source>
        <dbReference type="EMBL" id="GJN19614.1"/>
    </source>
</evidence>
<accession>A0AAV5E915</accession>
<dbReference type="Proteomes" id="UP001054889">
    <property type="component" value="Unassembled WGS sequence"/>
</dbReference>
<dbReference type="SUPFAM" id="SSF50447">
    <property type="entry name" value="Translation proteins"/>
    <property type="match status" value="1"/>
</dbReference>
<dbReference type="GO" id="GO:0010467">
    <property type="term" value="P:gene expression"/>
    <property type="evidence" value="ECO:0007669"/>
    <property type="project" value="UniProtKB-ARBA"/>
</dbReference>
<dbReference type="InterPro" id="IPR035647">
    <property type="entry name" value="EFG_III/V"/>
</dbReference>
<dbReference type="GO" id="GO:0005525">
    <property type="term" value="F:GTP binding"/>
    <property type="evidence" value="ECO:0007669"/>
    <property type="project" value="InterPro"/>
</dbReference>
<dbReference type="Gene3D" id="3.40.50.300">
    <property type="entry name" value="P-loop containing nucleotide triphosphate hydrolases"/>
    <property type="match status" value="2"/>
</dbReference>
<dbReference type="EMBL" id="BQKI01000074">
    <property type="protein sequence ID" value="GJN19614.1"/>
    <property type="molecule type" value="Genomic_DNA"/>
</dbReference>
<dbReference type="SUPFAM" id="SSF54980">
    <property type="entry name" value="EF-G C-terminal domain-like"/>
    <property type="match status" value="2"/>
</dbReference>
<evidence type="ECO:0000313" key="4">
    <source>
        <dbReference type="Proteomes" id="UP001054889"/>
    </source>
</evidence>
<dbReference type="PANTHER" id="PTHR42908:SF8">
    <property type="entry name" value="TR-TYPE G DOMAIN-CONTAINING PROTEIN"/>
    <property type="match status" value="1"/>
</dbReference>
<organism evidence="3 4">
    <name type="scientific">Eleusine coracana subsp. coracana</name>
    <dbReference type="NCBI Taxonomy" id="191504"/>
    <lineage>
        <taxon>Eukaryota</taxon>
        <taxon>Viridiplantae</taxon>
        <taxon>Streptophyta</taxon>
        <taxon>Embryophyta</taxon>
        <taxon>Tracheophyta</taxon>
        <taxon>Spermatophyta</taxon>
        <taxon>Magnoliopsida</taxon>
        <taxon>Liliopsida</taxon>
        <taxon>Poales</taxon>
        <taxon>Poaceae</taxon>
        <taxon>PACMAD clade</taxon>
        <taxon>Chloridoideae</taxon>
        <taxon>Cynodonteae</taxon>
        <taxon>Eleusininae</taxon>
        <taxon>Eleusine</taxon>
    </lineage>
</organism>
<dbReference type="FunFam" id="2.40.30.10:FF:000016">
    <property type="entry name" value="GTP-binding protein TypA"/>
    <property type="match status" value="1"/>
</dbReference>
<dbReference type="Gene3D" id="3.30.70.870">
    <property type="entry name" value="Elongation Factor G (Translational Gtpase), domain 3"/>
    <property type="match status" value="1"/>
</dbReference>
<dbReference type="InterPro" id="IPR009000">
    <property type="entry name" value="Transl_B-barrel_sf"/>
</dbReference>
<dbReference type="InterPro" id="IPR048876">
    <property type="entry name" value="BipA_C"/>
</dbReference>
<dbReference type="InterPro" id="IPR000640">
    <property type="entry name" value="EFG_V-like"/>
</dbReference>
<dbReference type="InterPro" id="IPR027417">
    <property type="entry name" value="P-loop_NTPase"/>
</dbReference>
<dbReference type="CDD" id="cd03691">
    <property type="entry name" value="BipA_TypA_II"/>
    <property type="match status" value="1"/>
</dbReference>
<reference evidence="3" key="1">
    <citation type="journal article" date="2018" name="DNA Res.">
        <title>Multiple hybrid de novo genome assembly of finger millet, an orphan allotetraploid crop.</title>
        <authorList>
            <person name="Hatakeyama M."/>
            <person name="Aluri S."/>
            <person name="Balachadran M.T."/>
            <person name="Sivarajan S.R."/>
            <person name="Patrignani A."/>
            <person name="Gruter S."/>
            <person name="Poveda L."/>
            <person name="Shimizu-Inatsugi R."/>
            <person name="Baeten J."/>
            <person name="Francoijs K.J."/>
            <person name="Nataraja K.N."/>
            <person name="Reddy Y.A.N."/>
            <person name="Phadnis S."/>
            <person name="Ravikumar R.L."/>
            <person name="Schlapbach R."/>
            <person name="Sreeman S.M."/>
            <person name="Shimizu K.K."/>
        </authorList>
    </citation>
    <scope>NUCLEOTIDE SEQUENCE</scope>
</reference>
<dbReference type="GO" id="GO:0042254">
    <property type="term" value="P:ribosome biogenesis"/>
    <property type="evidence" value="ECO:0007669"/>
    <property type="project" value="UniProtKB-ARBA"/>
</dbReference>
<evidence type="ECO:0000259" key="2">
    <source>
        <dbReference type="SMART" id="SM00838"/>
    </source>
</evidence>
<dbReference type="InterPro" id="IPR004161">
    <property type="entry name" value="EFTu-like_2"/>
</dbReference>
<dbReference type="SUPFAM" id="SSF52540">
    <property type="entry name" value="P-loop containing nucleoside triphosphate hydrolases"/>
    <property type="match status" value="1"/>
</dbReference>
<name>A0AAV5E915_ELECO</name>
<reference evidence="3" key="2">
    <citation type="submission" date="2021-12" db="EMBL/GenBank/DDBJ databases">
        <title>Resequencing data analysis of finger millet.</title>
        <authorList>
            <person name="Hatakeyama M."/>
            <person name="Aluri S."/>
            <person name="Balachadran M.T."/>
            <person name="Sivarajan S.R."/>
            <person name="Poveda L."/>
            <person name="Shimizu-Inatsugi R."/>
            <person name="Schlapbach R."/>
            <person name="Sreeman S.M."/>
            <person name="Shimizu K.K."/>
        </authorList>
    </citation>
    <scope>NUCLEOTIDE SEQUENCE</scope>
</reference>
<dbReference type="GO" id="GO:0009409">
    <property type="term" value="P:response to cold"/>
    <property type="evidence" value="ECO:0007669"/>
    <property type="project" value="UniProtKB-ARBA"/>
</dbReference>
<dbReference type="Gene3D" id="2.40.50.250">
    <property type="entry name" value="bipa protein"/>
    <property type="match status" value="1"/>
</dbReference>
<dbReference type="FunFam" id="2.40.50.250:FF:000001">
    <property type="entry name" value="GTP-binding protein TypA"/>
    <property type="match status" value="1"/>
</dbReference>
<dbReference type="GO" id="GO:1990904">
    <property type="term" value="C:ribonucleoprotein complex"/>
    <property type="evidence" value="ECO:0007669"/>
    <property type="project" value="TreeGrafter"/>
</dbReference>
<dbReference type="InterPro" id="IPR047042">
    <property type="entry name" value="BipA_II"/>
</dbReference>
<dbReference type="InterPro" id="IPR042116">
    <property type="entry name" value="TypA/BipA_C"/>
</dbReference>
<gene>
    <name evidence="3" type="primary">gb06908</name>
    <name evidence="3" type="ORF">PR202_gb06908</name>
</gene>
<dbReference type="SMART" id="SM00838">
    <property type="entry name" value="EFG_C"/>
    <property type="match status" value="1"/>
</dbReference>
<dbReference type="Gene3D" id="2.40.30.10">
    <property type="entry name" value="Translation factors"/>
    <property type="match status" value="1"/>
</dbReference>
<dbReference type="InterPro" id="IPR035651">
    <property type="entry name" value="BipA_V"/>
</dbReference>
<dbReference type="Gene3D" id="3.30.70.240">
    <property type="match status" value="1"/>
</dbReference>
<feature type="domain" description="Elongation factor EFG" evidence="2">
    <location>
        <begin position="397"/>
        <end position="486"/>
    </location>
</feature>
<dbReference type="GO" id="GO:0005829">
    <property type="term" value="C:cytosol"/>
    <property type="evidence" value="ECO:0007669"/>
    <property type="project" value="TreeGrafter"/>
</dbReference>
<proteinExistence type="predicted"/>
<dbReference type="Pfam" id="PF21018">
    <property type="entry name" value="BipA_C"/>
    <property type="match status" value="1"/>
</dbReference>
<sequence length="598" mass="65735">MQMQALTLRAAPAARRPEPPASSTHLGAAPCLVRLPRRRPRSLRASASLDQEIKEVAGAPAPSAEKSSQATRRDVRNIAIVAHVDHGKTTLVDSMLRQAKVDSVEGPMPQTRFVLKKALEFGHAVVVVVNKIDRPTARPEFVVNSTFELFIELNASDEQCDFQTVYASGIKGKAGLSPDDLSDDLGPLFEAVLRCIPEPRIEKDGAMQMLVSNTEYDEHKGRIAIGRLHGGELQRGMEVKVCTPDDACRIGKISELFVYQNFSRVPVETVSAGDICAVCGMNDIMIGETIADKVSGTPLPTIKVEEPTVRMSFSINTSPFVGREGKYVTSRNLRDRLYRELERNLAMKVEDGETADTFLVSGRGTLHLTILIENMRREGYEFMIGPPKVINKTVDGKTLEPYEIAAVEVPEEYMGAVVELLGKRRGIMVDMEADGPEGTTLLKYKIPTRGLIGLRNAILTASRGRAILNTIFDSYGPWAGDLSSRDQGSLVAFEDGSTTSYALLNAQERGLMFVSPGQDVYKGQIVGIHQRPGDLSLNVCKKKAATNVRSNKETTVVLDEPLTYSLDDCIEYIQEDELVEVTPTSIRMCKNPKIVKKK</sequence>
<dbReference type="GO" id="GO:0003924">
    <property type="term" value="F:GTPase activity"/>
    <property type="evidence" value="ECO:0007669"/>
    <property type="project" value="InterPro"/>
</dbReference>
<dbReference type="CDD" id="cd16263">
    <property type="entry name" value="BipA_III"/>
    <property type="match status" value="1"/>
</dbReference>
<evidence type="ECO:0000256" key="1">
    <source>
        <dbReference type="SAM" id="MobiDB-lite"/>
    </source>
</evidence>
<keyword evidence="4" id="KW-1185">Reference proteome</keyword>
<dbReference type="Pfam" id="PF00009">
    <property type="entry name" value="GTP_EFTU"/>
    <property type="match status" value="1"/>
</dbReference>
<dbReference type="PANTHER" id="PTHR42908">
    <property type="entry name" value="TRANSLATION ELONGATION FACTOR-RELATED"/>
    <property type="match status" value="1"/>
</dbReference>
<dbReference type="Pfam" id="PF00679">
    <property type="entry name" value="EFG_C"/>
    <property type="match status" value="1"/>
</dbReference>
<feature type="region of interest" description="Disordered" evidence="1">
    <location>
        <begin position="1"/>
        <end position="33"/>
    </location>
</feature>
<dbReference type="FunFam" id="3.30.70.240:FF:000002">
    <property type="entry name" value="GTP-binding protein TypA"/>
    <property type="match status" value="1"/>
</dbReference>
<dbReference type="AlphaFoldDB" id="A0AAV5E915"/>
<comment type="caution">
    <text evidence="3">The sequence shown here is derived from an EMBL/GenBank/DDBJ whole genome shotgun (WGS) entry which is preliminary data.</text>
</comment>
<dbReference type="Pfam" id="PF03144">
    <property type="entry name" value="GTP_EFTU_D2"/>
    <property type="match status" value="1"/>
</dbReference>
<dbReference type="InterPro" id="IPR047043">
    <property type="entry name" value="BipA_III"/>
</dbReference>
<dbReference type="InterPro" id="IPR000795">
    <property type="entry name" value="T_Tr_GTP-bd_dom"/>
</dbReference>
<dbReference type="CDD" id="cd03710">
    <property type="entry name" value="BipA_TypA_C"/>
    <property type="match status" value="1"/>
</dbReference>